<keyword evidence="8" id="KW-1185">Reference proteome</keyword>
<protein>
    <recommendedName>
        <fullName evidence="9">XS domain-containing protein</fullName>
    </recommendedName>
</protein>
<dbReference type="Pfam" id="PF03468">
    <property type="entry name" value="XS"/>
    <property type="match status" value="1"/>
</dbReference>
<evidence type="ECO:0000256" key="4">
    <source>
        <dbReference type="SAM" id="MobiDB-lite"/>
    </source>
</evidence>
<feature type="domain" description="Zinc finger-XS" evidence="6">
    <location>
        <begin position="247"/>
        <end position="285"/>
    </location>
</feature>
<dbReference type="CDD" id="cd12266">
    <property type="entry name" value="RRM_like_XS"/>
    <property type="match status" value="1"/>
</dbReference>
<feature type="region of interest" description="Disordered" evidence="4">
    <location>
        <begin position="92"/>
        <end position="138"/>
    </location>
</feature>
<feature type="domain" description="XS" evidence="5">
    <location>
        <begin position="318"/>
        <end position="431"/>
    </location>
</feature>
<keyword evidence="2" id="KW-0943">RNA-mediated gene silencing</keyword>
<dbReference type="GO" id="GO:0031047">
    <property type="term" value="P:regulatory ncRNA-mediated gene silencing"/>
    <property type="evidence" value="ECO:0007669"/>
    <property type="project" value="UniProtKB-KW"/>
</dbReference>
<feature type="region of interest" description="Disordered" evidence="4">
    <location>
        <begin position="172"/>
        <end position="214"/>
    </location>
</feature>
<dbReference type="InterPro" id="IPR005381">
    <property type="entry name" value="Znf-XS_domain"/>
</dbReference>
<dbReference type="InterPro" id="IPR038588">
    <property type="entry name" value="XS_domain_sf"/>
</dbReference>
<comment type="similarity">
    <text evidence="3">Belongs to the SGS3 family.</text>
</comment>
<feature type="compositionally biased region" description="Polar residues" evidence="4">
    <location>
        <begin position="13"/>
        <end position="47"/>
    </location>
</feature>
<evidence type="ECO:0000256" key="2">
    <source>
        <dbReference type="ARBA" id="ARBA00023158"/>
    </source>
</evidence>
<feature type="compositionally biased region" description="Polar residues" evidence="4">
    <location>
        <begin position="103"/>
        <end position="114"/>
    </location>
</feature>
<dbReference type="OrthoDB" id="1936239at2759"/>
<name>A0A0S3RED1_PHAAN</name>
<evidence type="ECO:0000313" key="7">
    <source>
        <dbReference type="EMBL" id="BAT79045.1"/>
    </source>
</evidence>
<dbReference type="PANTHER" id="PTHR46602">
    <property type="entry name" value="PROTEIN SUPPRESSOR OF GENE SILENCING 3"/>
    <property type="match status" value="1"/>
</dbReference>
<dbReference type="InterPro" id="IPR005380">
    <property type="entry name" value="XS_domain"/>
</dbReference>
<dbReference type="Gene3D" id="3.30.70.2890">
    <property type="entry name" value="XS domain"/>
    <property type="match status" value="1"/>
</dbReference>
<keyword evidence="1" id="KW-0175">Coiled coil</keyword>
<accession>A0A0S3RED1</accession>
<evidence type="ECO:0008006" key="9">
    <source>
        <dbReference type="Google" id="ProtNLM"/>
    </source>
</evidence>
<dbReference type="Pfam" id="PF03470">
    <property type="entry name" value="zf-XS"/>
    <property type="match status" value="1"/>
</dbReference>
<dbReference type="InterPro" id="IPR044287">
    <property type="entry name" value="SGS3"/>
</dbReference>
<dbReference type="Proteomes" id="UP000291084">
    <property type="component" value="Chromosome 2"/>
</dbReference>
<feature type="region of interest" description="Disordered" evidence="4">
    <location>
        <begin position="1"/>
        <end position="80"/>
    </location>
</feature>
<sequence>MSSKRGSGRPKTMANNDMSKGKSISESQPSIDQLTQSVADTMLNSGQDDGEWEVYAKKSKNRAGSSAAKPWGAPAHNSNPKTWVNAEMAQKPGIRNHGGVGRSSGNSWQTQNANFRRPAGRGNGRPQSATSGYEGNYVPPNPLIRPALEHGWNWQSRPGAIQPNVRNEIAPEELEQNNDVDDDDDEEEDSDALEDTDDDLMSDDYDSDVSQKSHETRKKNKWFRKFFENLDGLTVEQINEPERQWHCPACQGGPGAIDWYRGLQPLVTHAKTKGSKRVKIHRELAILLDEELRRRGTSVIPAGEAFGKWKGLKEEEKDHEIVWPPMVIIQNTKLEQDENDKWIGMGNQELLDYFSTYAAVKARHSYGPQGHRGMSVLIFEASASGYLEAERLDKHFTEQGTDKDSWFNRPNLYLPGGKRQLYGYMATKEDLDFFNRHSQGKSRLKFDMRSYQEMVVHQIRQMNEDNQQLLYFKNKVVKTTKHTKTLEESIGKMSEKLRKTMEENRIVRRRTKMQHEETIEGVILTSDSIYDYYFYCKVVTLCIFATRMYL</sequence>
<evidence type="ECO:0000256" key="1">
    <source>
        <dbReference type="ARBA" id="ARBA00023054"/>
    </source>
</evidence>
<evidence type="ECO:0000259" key="6">
    <source>
        <dbReference type="Pfam" id="PF03470"/>
    </source>
</evidence>
<gene>
    <name evidence="7" type="primary">Vigan.02G184600</name>
    <name evidence="7" type="ORF">VIGAN_02184600</name>
</gene>
<proteinExistence type="inferred from homology"/>
<feature type="compositionally biased region" description="Acidic residues" evidence="4">
    <location>
        <begin position="172"/>
        <end position="207"/>
    </location>
</feature>
<evidence type="ECO:0000259" key="5">
    <source>
        <dbReference type="Pfam" id="PF03468"/>
    </source>
</evidence>
<evidence type="ECO:0000256" key="3">
    <source>
        <dbReference type="ARBA" id="ARBA00024022"/>
    </source>
</evidence>
<evidence type="ECO:0000313" key="8">
    <source>
        <dbReference type="Proteomes" id="UP000291084"/>
    </source>
</evidence>
<dbReference type="EMBL" id="AP015035">
    <property type="protein sequence ID" value="BAT79045.1"/>
    <property type="molecule type" value="Genomic_DNA"/>
</dbReference>
<organism evidence="7 8">
    <name type="scientific">Vigna angularis var. angularis</name>
    <dbReference type="NCBI Taxonomy" id="157739"/>
    <lineage>
        <taxon>Eukaryota</taxon>
        <taxon>Viridiplantae</taxon>
        <taxon>Streptophyta</taxon>
        <taxon>Embryophyta</taxon>
        <taxon>Tracheophyta</taxon>
        <taxon>Spermatophyta</taxon>
        <taxon>Magnoliopsida</taxon>
        <taxon>eudicotyledons</taxon>
        <taxon>Gunneridae</taxon>
        <taxon>Pentapetalae</taxon>
        <taxon>rosids</taxon>
        <taxon>fabids</taxon>
        <taxon>Fabales</taxon>
        <taxon>Fabaceae</taxon>
        <taxon>Papilionoideae</taxon>
        <taxon>50 kb inversion clade</taxon>
        <taxon>NPAAA clade</taxon>
        <taxon>indigoferoid/millettioid clade</taxon>
        <taxon>Phaseoleae</taxon>
        <taxon>Vigna</taxon>
    </lineage>
</organism>
<dbReference type="AlphaFoldDB" id="A0A0S3RED1"/>
<reference evidence="7 8" key="1">
    <citation type="journal article" date="2015" name="Sci. Rep.">
        <title>The power of single molecule real-time sequencing technology in the de novo assembly of a eukaryotic genome.</title>
        <authorList>
            <person name="Sakai H."/>
            <person name="Naito K."/>
            <person name="Ogiso-Tanaka E."/>
            <person name="Takahashi Y."/>
            <person name="Iseki K."/>
            <person name="Muto C."/>
            <person name="Satou K."/>
            <person name="Teruya K."/>
            <person name="Shiroma A."/>
            <person name="Shimoji M."/>
            <person name="Hirano T."/>
            <person name="Itoh T."/>
            <person name="Kaga A."/>
            <person name="Tomooka N."/>
        </authorList>
    </citation>
    <scope>NUCLEOTIDE SEQUENCE [LARGE SCALE GENOMIC DNA]</scope>
    <source>
        <strain evidence="8">cv. Shumari</strain>
    </source>
</reference>
<dbReference type="GO" id="GO:0051607">
    <property type="term" value="P:defense response to virus"/>
    <property type="evidence" value="ECO:0007669"/>
    <property type="project" value="InterPro"/>
</dbReference>
<dbReference type="PANTHER" id="PTHR46602:SF1">
    <property type="entry name" value="PROTEIN SUPPRESSOR OF GENE SILENCING 3"/>
    <property type="match status" value="1"/>
</dbReference>